<dbReference type="EMBL" id="JACYCD010000543">
    <property type="protein sequence ID" value="KAF8691957.1"/>
    <property type="molecule type" value="Genomic_DNA"/>
</dbReference>
<comment type="caution">
    <text evidence="2">The sequence shown here is derived from an EMBL/GenBank/DDBJ whole genome shotgun (WGS) entry which is preliminary data.</text>
</comment>
<feature type="compositionally biased region" description="Basic and acidic residues" evidence="1">
    <location>
        <begin position="530"/>
        <end position="539"/>
    </location>
</feature>
<gene>
    <name evidence="2" type="ORF">RHS03_08684</name>
</gene>
<evidence type="ECO:0000256" key="1">
    <source>
        <dbReference type="SAM" id="MobiDB-lite"/>
    </source>
</evidence>
<protein>
    <submittedName>
        <fullName evidence="2">Uncharacterized protein</fullName>
    </submittedName>
</protein>
<sequence length="854" mass="96322">MALVPGKKSKLVFSLLPEVADLPQSLTPEHKTYCNDFIGEPFQAHVGPQGKKSSNARTWTQELFAGPFCNKIYPTVSQETRAQYELILGPAFYSYLTNHSARGSSGVKSKSQVVVQRVYGHDVWRHENHDVLEKVLDEYRDNNPHTPITIGLRRLLTIDLFRKLPADEQSKYRDKASNCLKGVRALQVLSGEDRSEYTKRFQVQLRALFKEAEERAGLKINSQILYEDEDGDFHLTTLIMDCMVELAESEEVEQLIARMRGWVKETAIYPHYEHDMYRRPPPLIGLRAVETQKILPFEFSLLWGGCGRFPWELICAQLDNFMHPECRPEGAILGDPSNLRSSMVLKWLEYFHAFLDPNFPLHRRTQFLKVFGGLKPIDPALSQESLRRWEFIPSQNREGWVLFLTKPVTRNHAPNGLEYPPESITYANYLKPAAQVHSTKDTDKPELPLGNTSSSAPLHSQDAVAVPSTSSHAHPLANAPSAMVSSSTIGDSSSKRGSRSDKRNGHQILKRSNTQNKLVPESDSEESDTEKDYEILDCHSDEEDGIDPDGYLRDSDNSISLSCNSSPLPHFGDECSEMLCAAFSEPSQHHSFGAFHPLPPVSIQPLPRSYEPLHASLSDTVGTVESTLHDWGELARMHGIWLNRKANSIVATVGELPTPLQPLAYLALACARTWECTQGVASLVIDFVPRLILTARAALQLDVAVEEFLEEEECKFTVGNMEYVTLSKLRNRLLKGGIELCWTYKELLASKSLLLEWSQRFPSGFGVDGATLANVPALYNLAQCLVEWANVSTKLDQDLRAQRRIMWRPACRLFEARHHALLWYWFGNPSAHEMPEGFEGMKIFLKIILLSNNG</sequence>
<evidence type="ECO:0000313" key="3">
    <source>
        <dbReference type="Proteomes" id="UP000602905"/>
    </source>
</evidence>
<reference evidence="2" key="1">
    <citation type="submission" date="2020-09" db="EMBL/GenBank/DDBJ databases">
        <title>Comparative genome analyses of four rice-infecting Rhizoctonia solani isolates reveal extensive enrichment of homogalacturonan modification genes.</title>
        <authorList>
            <person name="Lee D.-Y."/>
            <person name="Jeon J."/>
            <person name="Kim K.-T."/>
            <person name="Cheong K."/>
            <person name="Song H."/>
            <person name="Choi G."/>
            <person name="Ko J."/>
            <person name="Opiyo S.O."/>
            <person name="Zuo S."/>
            <person name="Madhav S."/>
            <person name="Lee Y.-H."/>
            <person name="Wang G.-L."/>
        </authorList>
    </citation>
    <scope>NUCLEOTIDE SEQUENCE</scope>
    <source>
        <strain evidence="2">AG1-IA WGL</strain>
    </source>
</reference>
<dbReference type="OrthoDB" id="3252545at2759"/>
<accession>A0A8H7LTG7</accession>
<name>A0A8H7LTG7_9AGAM</name>
<dbReference type="Proteomes" id="UP000602905">
    <property type="component" value="Unassembled WGS sequence"/>
</dbReference>
<organism evidence="2 3">
    <name type="scientific">Rhizoctonia solani</name>
    <dbReference type="NCBI Taxonomy" id="456999"/>
    <lineage>
        <taxon>Eukaryota</taxon>
        <taxon>Fungi</taxon>
        <taxon>Dikarya</taxon>
        <taxon>Basidiomycota</taxon>
        <taxon>Agaricomycotina</taxon>
        <taxon>Agaricomycetes</taxon>
        <taxon>Cantharellales</taxon>
        <taxon>Ceratobasidiaceae</taxon>
        <taxon>Rhizoctonia</taxon>
    </lineage>
</organism>
<dbReference type="AlphaFoldDB" id="A0A8H7LTG7"/>
<proteinExistence type="predicted"/>
<feature type="region of interest" description="Disordered" evidence="1">
    <location>
        <begin position="435"/>
        <end position="553"/>
    </location>
</feature>
<feature type="non-terminal residue" evidence="2">
    <location>
        <position position="1"/>
    </location>
</feature>
<evidence type="ECO:0000313" key="2">
    <source>
        <dbReference type="EMBL" id="KAF8691957.1"/>
    </source>
</evidence>